<keyword evidence="6" id="KW-1185">Reference proteome</keyword>
<evidence type="ECO:0000313" key="5">
    <source>
        <dbReference type="EMBL" id="TKK65136.1"/>
    </source>
</evidence>
<dbReference type="OrthoDB" id="9775391at2"/>
<reference evidence="5 6" key="1">
    <citation type="submission" date="2019-05" db="EMBL/GenBank/DDBJ databases">
        <title>Panacibacter sp. strain 17mud1-8 Genome sequencing and assembly.</title>
        <authorList>
            <person name="Chhetri G."/>
        </authorList>
    </citation>
    <scope>NUCLEOTIDE SEQUENCE [LARGE SCALE GENOMIC DNA]</scope>
    <source>
        <strain evidence="5 6">17mud1-8</strain>
    </source>
</reference>
<dbReference type="GO" id="GO:0016052">
    <property type="term" value="P:carbohydrate catabolic process"/>
    <property type="evidence" value="ECO:0007669"/>
    <property type="project" value="TreeGrafter"/>
</dbReference>
<keyword evidence="3" id="KW-0460">Magnesium</keyword>
<dbReference type="SMART" id="SM00922">
    <property type="entry name" value="MR_MLE"/>
    <property type="match status" value="1"/>
</dbReference>
<protein>
    <submittedName>
        <fullName evidence="5">Mandelate racemase/muconate lactonizing enzyme family protein</fullName>
    </submittedName>
</protein>
<name>A0A4U3KVR8_9BACT</name>
<sequence length="372" mass="40965">MKITNVTATVLRLPHISDAADGTQDDLVIVVETDEGITGYGEVDTAPFVGKAVVDAYMSHGTCYGLREVVVGSDPFDYEQIWNNMWAKTYYYGRFGPVMHVMSGIDMAIWDIMGKAVKKPVHKLLGGSYADKVRAYASALMPENADEVKRMVEKHAALGYTALKFGWGPLGYDIHFDINLIKAARKAAGDKMDIMIDIGKRYRLKEAIYVAKALEDLNIYWLEEALPAEDYIGYKKLTEATTLRIATGEEESGRLAFARLINETHVDVIQPDMSRCGGLTEAKKIATMAADKNILCVPHAFKTGILVAASIHLIAAIPNAPVLEFSVTESPIRKGILKTPFELKDGYVSVPQTPGLGIELNEEVIRKYGVVM</sequence>
<dbReference type="SFLD" id="SFLDG00179">
    <property type="entry name" value="mandelate_racemase"/>
    <property type="match status" value="1"/>
</dbReference>
<dbReference type="SUPFAM" id="SSF51604">
    <property type="entry name" value="Enolase C-terminal domain-like"/>
    <property type="match status" value="1"/>
</dbReference>
<organism evidence="5 6">
    <name type="scientific">Ilyomonas limi</name>
    <dbReference type="NCBI Taxonomy" id="2575867"/>
    <lineage>
        <taxon>Bacteria</taxon>
        <taxon>Pseudomonadati</taxon>
        <taxon>Bacteroidota</taxon>
        <taxon>Chitinophagia</taxon>
        <taxon>Chitinophagales</taxon>
        <taxon>Chitinophagaceae</taxon>
        <taxon>Ilyomonas</taxon>
    </lineage>
</organism>
<dbReference type="AlphaFoldDB" id="A0A4U3KVR8"/>
<dbReference type="InterPro" id="IPR029065">
    <property type="entry name" value="Enolase_C-like"/>
</dbReference>
<dbReference type="Gene3D" id="3.20.20.120">
    <property type="entry name" value="Enolase-like C-terminal domain"/>
    <property type="match status" value="1"/>
</dbReference>
<dbReference type="Pfam" id="PF13378">
    <property type="entry name" value="MR_MLE_C"/>
    <property type="match status" value="1"/>
</dbReference>
<comment type="caution">
    <text evidence="5">The sequence shown here is derived from an EMBL/GenBank/DDBJ whole genome shotgun (WGS) entry which is preliminary data.</text>
</comment>
<evidence type="ECO:0000256" key="3">
    <source>
        <dbReference type="ARBA" id="ARBA00022842"/>
    </source>
</evidence>
<dbReference type="PANTHER" id="PTHR13794">
    <property type="entry name" value="ENOLASE SUPERFAMILY, MANDELATE RACEMASE"/>
    <property type="match status" value="1"/>
</dbReference>
<keyword evidence="2" id="KW-0479">Metal-binding</keyword>
<dbReference type="GO" id="GO:0016836">
    <property type="term" value="F:hydro-lyase activity"/>
    <property type="evidence" value="ECO:0007669"/>
    <property type="project" value="TreeGrafter"/>
</dbReference>
<dbReference type="InterPro" id="IPR046945">
    <property type="entry name" value="RHMD-like"/>
</dbReference>
<evidence type="ECO:0000313" key="6">
    <source>
        <dbReference type="Proteomes" id="UP000305848"/>
    </source>
</evidence>
<dbReference type="PANTHER" id="PTHR13794:SF58">
    <property type="entry name" value="MITOCHONDRIAL ENOLASE SUPERFAMILY MEMBER 1"/>
    <property type="match status" value="1"/>
</dbReference>
<dbReference type="InterPro" id="IPR013342">
    <property type="entry name" value="Mandelate_racemase_C"/>
</dbReference>
<evidence type="ECO:0000259" key="4">
    <source>
        <dbReference type="SMART" id="SM00922"/>
    </source>
</evidence>
<dbReference type="EMBL" id="SZQL01000024">
    <property type="protein sequence ID" value="TKK65136.1"/>
    <property type="molecule type" value="Genomic_DNA"/>
</dbReference>
<dbReference type="RefSeq" id="WP_137263773.1">
    <property type="nucleotide sequence ID" value="NZ_SZQL01000024.1"/>
</dbReference>
<dbReference type="Gene3D" id="3.30.390.10">
    <property type="entry name" value="Enolase-like, N-terminal domain"/>
    <property type="match status" value="1"/>
</dbReference>
<proteinExistence type="predicted"/>
<dbReference type="SFLD" id="SFLDS00001">
    <property type="entry name" value="Enolase"/>
    <property type="match status" value="1"/>
</dbReference>
<dbReference type="SUPFAM" id="SSF54826">
    <property type="entry name" value="Enolase N-terminal domain-like"/>
    <property type="match status" value="1"/>
</dbReference>
<dbReference type="InterPro" id="IPR029017">
    <property type="entry name" value="Enolase-like_N"/>
</dbReference>
<accession>A0A4U3KVR8</accession>
<dbReference type="Pfam" id="PF02746">
    <property type="entry name" value="MR_MLE_N"/>
    <property type="match status" value="1"/>
</dbReference>
<comment type="cofactor">
    <cofactor evidence="1">
        <name>Mg(2+)</name>
        <dbReference type="ChEBI" id="CHEBI:18420"/>
    </cofactor>
</comment>
<evidence type="ECO:0000256" key="1">
    <source>
        <dbReference type="ARBA" id="ARBA00001946"/>
    </source>
</evidence>
<dbReference type="InterPro" id="IPR013341">
    <property type="entry name" value="Mandelate_racemase_N_dom"/>
</dbReference>
<gene>
    <name evidence="5" type="ORF">FC093_20950</name>
</gene>
<dbReference type="GO" id="GO:0000287">
    <property type="term" value="F:magnesium ion binding"/>
    <property type="evidence" value="ECO:0007669"/>
    <property type="project" value="TreeGrafter"/>
</dbReference>
<evidence type="ECO:0000256" key="2">
    <source>
        <dbReference type="ARBA" id="ARBA00022723"/>
    </source>
</evidence>
<dbReference type="GO" id="GO:0016854">
    <property type="term" value="F:racemase and epimerase activity"/>
    <property type="evidence" value="ECO:0007669"/>
    <property type="project" value="UniProtKB-ARBA"/>
</dbReference>
<dbReference type="Proteomes" id="UP000305848">
    <property type="component" value="Unassembled WGS sequence"/>
</dbReference>
<feature type="domain" description="Mandelate racemase/muconate lactonizing enzyme C-terminal" evidence="4">
    <location>
        <begin position="145"/>
        <end position="244"/>
    </location>
</feature>
<dbReference type="InterPro" id="IPR036849">
    <property type="entry name" value="Enolase-like_C_sf"/>
</dbReference>
<dbReference type="CDD" id="cd03316">
    <property type="entry name" value="MR_like"/>
    <property type="match status" value="1"/>
</dbReference>